<comment type="similarity">
    <text evidence="1">Belongs to the disease resistance NB-LRR family.</text>
</comment>
<accession>A0AAD8RIN9</accession>
<comment type="caution">
    <text evidence="12">The sequence shown here is derived from an EMBL/GenBank/DDBJ whole genome shotgun (WGS) entry which is preliminary data.</text>
</comment>
<dbReference type="InterPro" id="IPR002182">
    <property type="entry name" value="NB-ARC"/>
</dbReference>
<dbReference type="InterPro" id="IPR027417">
    <property type="entry name" value="P-loop_NTPase"/>
</dbReference>
<dbReference type="Pfam" id="PF18052">
    <property type="entry name" value="Rx_N"/>
    <property type="match status" value="1"/>
</dbReference>
<dbReference type="Proteomes" id="UP001231189">
    <property type="component" value="Unassembled WGS sequence"/>
</dbReference>
<feature type="domain" description="NB-ARC" evidence="8">
    <location>
        <begin position="143"/>
        <end position="297"/>
    </location>
</feature>
<dbReference type="PRINTS" id="PR00364">
    <property type="entry name" value="DISEASERSIST"/>
</dbReference>
<feature type="coiled-coil region" evidence="7">
    <location>
        <begin position="29"/>
        <end position="93"/>
    </location>
</feature>
<gene>
    <name evidence="12" type="ORF">QYE76_000129</name>
</gene>
<dbReference type="SUPFAM" id="SSF52540">
    <property type="entry name" value="P-loop containing nucleoside triphosphate hydrolases"/>
    <property type="match status" value="1"/>
</dbReference>
<keyword evidence="3" id="KW-0677">Repeat</keyword>
<proteinExistence type="inferred from homology"/>
<dbReference type="InterPro" id="IPR042197">
    <property type="entry name" value="Apaf_helical"/>
</dbReference>
<dbReference type="EMBL" id="JAUUTY010000005">
    <property type="protein sequence ID" value="KAK1625814.1"/>
    <property type="molecule type" value="Genomic_DNA"/>
</dbReference>
<dbReference type="InterPro" id="IPR058922">
    <property type="entry name" value="WHD_DRP"/>
</dbReference>
<name>A0AAD8RIN9_LOLMU</name>
<keyword evidence="2" id="KW-0433">Leucine-rich repeat</keyword>
<dbReference type="AlphaFoldDB" id="A0AAD8RIN9"/>
<dbReference type="GO" id="GO:0009626">
    <property type="term" value="P:plant-type hypersensitive response"/>
    <property type="evidence" value="ECO:0007669"/>
    <property type="project" value="UniProtKB-ARBA"/>
</dbReference>
<reference evidence="12" key="1">
    <citation type="submission" date="2023-07" db="EMBL/GenBank/DDBJ databases">
        <title>A chromosome-level genome assembly of Lolium multiflorum.</title>
        <authorList>
            <person name="Chen Y."/>
            <person name="Copetti D."/>
            <person name="Kolliker R."/>
            <person name="Studer B."/>
        </authorList>
    </citation>
    <scope>NUCLEOTIDE SEQUENCE</scope>
    <source>
        <strain evidence="12">02402/16</strain>
        <tissue evidence="12">Leaf</tissue>
    </source>
</reference>
<dbReference type="InterPro" id="IPR044974">
    <property type="entry name" value="Disease_R_plants"/>
</dbReference>
<evidence type="ECO:0000313" key="13">
    <source>
        <dbReference type="Proteomes" id="UP001231189"/>
    </source>
</evidence>
<dbReference type="PANTHER" id="PTHR23155">
    <property type="entry name" value="DISEASE RESISTANCE PROTEIN RP"/>
    <property type="match status" value="1"/>
</dbReference>
<sequence length="967" mass="110280">MQAYLQEAEQFKDTDMSTAIFVREIRGLAFQIEDAVDELTYKLEELKHRGGFAAKMKKRLENIKTWRRLAAKLHEIEAKLQNAKRRKKDYSIGRSVSVAGSTNQGQALHFTKDKDLVGIEENRDRLIWWLTGGSGDGGDDDLEQRSSKVTAVWGMPGVGKTTLVAHVYNTVKVDFDAAAWVTVSKNYRLEDLLKKIAAEFSIAVDVANIEMRGIAESIHNYLQGKKYILVLDDVWTARVWSEIRNVFPTSDCIGRFVITSRNHEMSLLATRESAIQLEPLQEHHSWLLFCKGAFWNDDDKECPLELQNLAQNFIAKCQGLPIAIACIGRLLSCKPPTSVEWENVYRGLDSHLAKDVIPDVDMILKVSLEDLPYDLKNCFLHCAFSPEDYVLKRRTIMRQWIAAGFIREKGGYKTLEEVAEGYLSELVNRSLLQVVERNYAGRLKHCRMHDIIRLLALNKAKEECFGEVYNCSAAGTFSVVGARRISIQAENLEQVSRSGVTHLRVLHVFKGYINVDLLIPILTSSNLLSMLDLQGSHINMLPNEVFNLYNLRYLGLRYTEIESLPEAVGRLQNLEVLDAFGAKLTYLPNSVVKLKKLRYLYALGSGEAYTIGSIGGVKVPNSMHHLAGLRALLCVKASPEFLREVGALTELRTFSVCNVRSEHSAYLSNAITKMSHLVHLEIIAAAENEVVRLERLHLPRTLSWLGLSGQLDRTSIPQLFSSWSYLNGLTRLQLAFSNIDEDTFSCLHVLRGLHFLELINAFEGKRLDFYAESLPKLRFLHIWGAPQLNEVRIAEGAMQNLIELWFGFCPELEFLPDGIEHLRALEKLRLVDTSEELIEKLRRQRDSDECSENEMKINHIRNVTVRLRHKRLLERIRFCTALLSKFCSHGRRQGCFGPPTAILRLSIRFWAWQIRYILQGRERTVVLTYLLLHNPEGKNMEGSVTTPTRVVFFFHSTLCEMNTYHIS</sequence>
<dbReference type="InterPro" id="IPR055414">
    <property type="entry name" value="LRR_R13L4/SHOC2-like"/>
</dbReference>
<dbReference type="InterPro" id="IPR038005">
    <property type="entry name" value="RX-like_CC"/>
</dbReference>
<evidence type="ECO:0000256" key="2">
    <source>
        <dbReference type="ARBA" id="ARBA00022614"/>
    </source>
</evidence>
<protein>
    <submittedName>
        <fullName evidence="12">Uncharacterized protein</fullName>
    </submittedName>
</protein>
<dbReference type="CDD" id="cd14798">
    <property type="entry name" value="RX-CC_like"/>
    <property type="match status" value="1"/>
</dbReference>
<evidence type="ECO:0000259" key="9">
    <source>
        <dbReference type="Pfam" id="PF18052"/>
    </source>
</evidence>
<keyword evidence="6 7" id="KW-0175">Coiled coil</keyword>
<evidence type="ECO:0000256" key="3">
    <source>
        <dbReference type="ARBA" id="ARBA00022737"/>
    </source>
</evidence>
<evidence type="ECO:0000256" key="1">
    <source>
        <dbReference type="ARBA" id="ARBA00008894"/>
    </source>
</evidence>
<evidence type="ECO:0000256" key="4">
    <source>
        <dbReference type="ARBA" id="ARBA00022741"/>
    </source>
</evidence>
<dbReference type="InterPro" id="IPR036388">
    <property type="entry name" value="WH-like_DNA-bd_sf"/>
</dbReference>
<dbReference type="Gene3D" id="1.10.8.430">
    <property type="entry name" value="Helical domain of apoptotic protease-activating factors"/>
    <property type="match status" value="1"/>
</dbReference>
<feature type="domain" description="Disease resistance N-terminal" evidence="9">
    <location>
        <begin position="1"/>
        <end position="52"/>
    </location>
</feature>
<dbReference type="FunFam" id="1.10.10.10:FF:000322">
    <property type="entry name" value="Probable disease resistance protein At1g63360"/>
    <property type="match status" value="1"/>
</dbReference>
<organism evidence="12 13">
    <name type="scientific">Lolium multiflorum</name>
    <name type="common">Italian ryegrass</name>
    <name type="synonym">Lolium perenne subsp. multiflorum</name>
    <dbReference type="NCBI Taxonomy" id="4521"/>
    <lineage>
        <taxon>Eukaryota</taxon>
        <taxon>Viridiplantae</taxon>
        <taxon>Streptophyta</taxon>
        <taxon>Embryophyta</taxon>
        <taxon>Tracheophyta</taxon>
        <taxon>Spermatophyta</taxon>
        <taxon>Magnoliopsida</taxon>
        <taxon>Liliopsida</taxon>
        <taxon>Poales</taxon>
        <taxon>Poaceae</taxon>
        <taxon>BOP clade</taxon>
        <taxon>Pooideae</taxon>
        <taxon>Poodae</taxon>
        <taxon>Poeae</taxon>
        <taxon>Poeae Chloroplast Group 2 (Poeae type)</taxon>
        <taxon>Loliodinae</taxon>
        <taxon>Loliinae</taxon>
        <taxon>Lolium</taxon>
    </lineage>
</organism>
<dbReference type="InterPro" id="IPR032675">
    <property type="entry name" value="LRR_dom_sf"/>
</dbReference>
<keyword evidence="5" id="KW-0611">Plant defense</keyword>
<feature type="domain" description="Disease resistance R13L4/SHOC-2-like LRR" evidence="11">
    <location>
        <begin position="502"/>
        <end position="830"/>
    </location>
</feature>
<evidence type="ECO:0000256" key="6">
    <source>
        <dbReference type="ARBA" id="ARBA00023054"/>
    </source>
</evidence>
<dbReference type="Gene3D" id="1.10.10.10">
    <property type="entry name" value="Winged helix-like DNA-binding domain superfamily/Winged helix DNA-binding domain"/>
    <property type="match status" value="1"/>
</dbReference>
<dbReference type="GO" id="GO:0042742">
    <property type="term" value="P:defense response to bacterium"/>
    <property type="evidence" value="ECO:0007669"/>
    <property type="project" value="UniProtKB-ARBA"/>
</dbReference>
<evidence type="ECO:0000259" key="10">
    <source>
        <dbReference type="Pfam" id="PF23559"/>
    </source>
</evidence>
<keyword evidence="13" id="KW-1185">Reference proteome</keyword>
<keyword evidence="4" id="KW-0547">Nucleotide-binding</keyword>
<evidence type="ECO:0000256" key="5">
    <source>
        <dbReference type="ARBA" id="ARBA00022821"/>
    </source>
</evidence>
<feature type="domain" description="Disease resistance protein winged helix" evidence="10">
    <location>
        <begin position="386"/>
        <end position="455"/>
    </location>
</feature>
<dbReference type="Pfam" id="PF23598">
    <property type="entry name" value="LRR_14"/>
    <property type="match status" value="1"/>
</dbReference>
<dbReference type="FunFam" id="3.40.50.300:FF:001091">
    <property type="entry name" value="Probable disease resistance protein At1g61300"/>
    <property type="match status" value="1"/>
</dbReference>
<dbReference type="PANTHER" id="PTHR23155:SF931">
    <property type="entry name" value="OS01G0547000 PROTEIN"/>
    <property type="match status" value="1"/>
</dbReference>
<dbReference type="Gene3D" id="3.80.10.10">
    <property type="entry name" value="Ribonuclease Inhibitor"/>
    <property type="match status" value="1"/>
</dbReference>
<evidence type="ECO:0000259" key="11">
    <source>
        <dbReference type="Pfam" id="PF23598"/>
    </source>
</evidence>
<dbReference type="GO" id="GO:0002758">
    <property type="term" value="P:innate immune response-activating signaling pathway"/>
    <property type="evidence" value="ECO:0007669"/>
    <property type="project" value="UniProtKB-ARBA"/>
</dbReference>
<dbReference type="Gene3D" id="1.20.5.4130">
    <property type="match status" value="1"/>
</dbReference>
<dbReference type="Pfam" id="PF23559">
    <property type="entry name" value="WHD_DRP"/>
    <property type="match status" value="1"/>
</dbReference>
<evidence type="ECO:0000259" key="8">
    <source>
        <dbReference type="Pfam" id="PF00931"/>
    </source>
</evidence>
<dbReference type="GO" id="GO:0043531">
    <property type="term" value="F:ADP binding"/>
    <property type="evidence" value="ECO:0007669"/>
    <property type="project" value="InterPro"/>
</dbReference>
<evidence type="ECO:0000313" key="12">
    <source>
        <dbReference type="EMBL" id="KAK1625814.1"/>
    </source>
</evidence>
<dbReference type="InterPro" id="IPR041118">
    <property type="entry name" value="Rx_N"/>
</dbReference>
<evidence type="ECO:0000256" key="7">
    <source>
        <dbReference type="SAM" id="Coils"/>
    </source>
</evidence>
<dbReference type="Pfam" id="PF00931">
    <property type="entry name" value="NB-ARC"/>
    <property type="match status" value="1"/>
</dbReference>
<dbReference type="Gene3D" id="3.40.50.300">
    <property type="entry name" value="P-loop containing nucleotide triphosphate hydrolases"/>
    <property type="match status" value="1"/>
</dbReference>
<dbReference type="SUPFAM" id="SSF52058">
    <property type="entry name" value="L domain-like"/>
    <property type="match status" value="1"/>
</dbReference>